<dbReference type="PROSITE" id="PS51257">
    <property type="entry name" value="PROKAR_LIPOPROTEIN"/>
    <property type="match status" value="1"/>
</dbReference>
<protein>
    <recommendedName>
        <fullName evidence="5">Secreted protein</fullName>
    </recommendedName>
</protein>
<feature type="compositionally biased region" description="Polar residues" evidence="1">
    <location>
        <begin position="190"/>
        <end position="200"/>
    </location>
</feature>
<organism evidence="3 4">
    <name type="scientific">Corynebacterium accolens</name>
    <dbReference type="NCBI Taxonomy" id="38284"/>
    <lineage>
        <taxon>Bacteria</taxon>
        <taxon>Bacillati</taxon>
        <taxon>Actinomycetota</taxon>
        <taxon>Actinomycetes</taxon>
        <taxon>Mycobacteriales</taxon>
        <taxon>Corynebacteriaceae</taxon>
        <taxon>Corynebacterium</taxon>
    </lineage>
</organism>
<proteinExistence type="predicted"/>
<comment type="caution">
    <text evidence="3">The sequence shown here is derived from an EMBL/GenBank/DDBJ whole genome shotgun (WGS) entry which is preliminary data.</text>
</comment>
<keyword evidence="2" id="KW-0732">Signal</keyword>
<feature type="region of interest" description="Disordered" evidence="1">
    <location>
        <begin position="22"/>
        <end position="56"/>
    </location>
</feature>
<evidence type="ECO:0000313" key="3">
    <source>
        <dbReference type="EMBL" id="MDK4335222.1"/>
    </source>
</evidence>
<feature type="signal peptide" evidence="2">
    <location>
        <begin position="1"/>
        <end position="28"/>
    </location>
</feature>
<evidence type="ECO:0000313" key="4">
    <source>
        <dbReference type="Proteomes" id="UP001230317"/>
    </source>
</evidence>
<evidence type="ECO:0008006" key="5">
    <source>
        <dbReference type="Google" id="ProtNLM"/>
    </source>
</evidence>
<dbReference type="EMBL" id="JASNVU010000008">
    <property type="protein sequence ID" value="MDK4335222.1"/>
    <property type="molecule type" value="Genomic_DNA"/>
</dbReference>
<name>A0AAP4BZX6_9CORY</name>
<feature type="region of interest" description="Disordered" evidence="1">
    <location>
        <begin position="183"/>
        <end position="288"/>
    </location>
</feature>
<evidence type="ECO:0000256" key="2">
    <source>
        <dbReference type="SAM" id="SignalP"/>
    </source>
</evidence>
<reference evidence="3" key="1">
    <citation type="submission" date="2023-05" db="EMBL/GenBank/DDBJ databases">
        <title>Metabolic capabilities are highly conserved among human nasal-associated Corynebacterium species in pangenomic analyses.</title>
        <authorList>
            <person name="Tran T.H."/>
            <person name="Roberts A.Q."/>
            <person name="Escapa I.F."/>
            <person name="Gao W."/>
            <person name="Conlan S."/>
            <person name="Kong H."/>
            <person name="Segre J.A."/>
            <person name="Kelly M.S."/>
            <person name="Lemon K.P."/>
        </authorList>
    </citation>
    <scope>NUCLEOTIDE SEQUENCE</scope>
    <source>
        <strain evidence="3">KPL2618</strain>
    </source>
</reference>
<feature type="chain" id="PRO_5042830015" description="Secreted protein" evidence="2">
    <location>
        <begin position="29"/>
        <end position="302"/>
    </location>
</feature>
<gene>
    <name evidence="3" type="ORF">QPX58_07310</name>
</gene>
<dbReference type="Proteomes" id="UP001230317">
    <property type="component" value="Unassembled WGS sequence"/>
</dbReference>
<dbReference type="RefSeq" id="WP_284642304.1">
    <property type="nucleotide sequence ID" value="NZ_JASNVU010000008.1"/>
</dbReference>
<sequence length="302" mass="31171">MKRKLGFSALTAAGAVALGACSSGGDDAAEPSTSAQSEATSSTSEAAQALGKGDSFDVPCSGNDDTTCMTVKINDIVDDAHCASTESKKGKFVAVEISASMPEGADDGFTSPFRSMPWRASTADNKINNARAEVSCDDGSYLNLMDEFPGYSADGTAFLDVSKDTNMLHFKATNEVSYKIKVESGGEAEPSSQEPTNEASPKNDPAQERAGDAAQPAPQPKSGADSGRQQQGSPHNQEGDAPQNAGDAPVVGITQAPGVENPHPLDKTVASCGDPSNQQPGTTYFTDGTTGWTQQCASQMAQ</sequence>
<feature type="compositionally biased region" description="Low complexity" evidence="1">
    <location>
        <begin position="22"/>
        <end position="49"/>
    </location>
</feature>
<evidence type="ECO:0000256" key="1">
    <source>
        <dbReference type="SAM" id="MobiDB-lite"/>
    </source>
</evidence>
<dbReference type="AlphaFoldDB" id="A0AAP4BZX6"/>
<feature type="compositionally biased region" description="Polar residues" evidence="1">
    <location>
        <begin position="227"/>
        <end position="236"/>
    </location>
</feature>
<accession>A0AAP4BZX6</accession>